<dbReference type="EMBL" id="BLQM01000331">
    <property type="protein sequence ID" value="GMH83649.1"/>
    <property type="molecule type" value="Genomic_DNA"/>
</dbReference>
<feature type="transmembrane region" description="Helical" evidence="6">
    <location>
        <begin position="226"/>
        <end position="246"/>
    </location>
</feature>
<feature type="transmembrane region" description="Helical" evidence="6">
    <location>
        <begin position="107"/>
        <end position="128"/>
    </location>
</feature>
<accession>A0A9W7BBV5</accession>
<evidence type="ECO:0000256" key="3">
    <source>
        <dbReference type="ARBA" id="ARBA00022989"/>
    </source>
</evidence>
<dbReference type="InterPro" id="IPR008521">
    <property type="entry name" value="Mg_trans_NIPA"/>
</dbReference>
<feature type="region of interest" description="Disordered" evidence="5">
    <location>
        <begin position="401"/>
        <end position="421"/>
    </location>
</feature>
<feature type="compositionally biased region" description="Acidic residues" evidence="5">
    <location>
        <begin position="470"/>
        <end position="480"/>
    </location>
</feature>
<dbReference type="Proteomes" id="UP001162640">
    <property type="component" value="Unassembled WGS sequence"/>
</dbReference>
<dbReference type="InterPro" id="IPR037185">
    <property type="entry name" value="EmrE-like"/>
</dbReference>
<keyword evidence="3 6" id="KW-1133">Transmembrane helix</keyword>
<gene>
    <name evidence="7" type="ORF">TL16_g09670</name>
</gene>
<evidence type="ECO:0000256" key="1">
    <source>
        <dbReference type="ARBA" id="ARBA00004141"/>
    </source>
</evidence>
<evidence type="ECO:0000313" key="7">
    <source>
        <dbReference type="EMBL" id="GMH83649.1"/>
    </source>
</evidence>
<keyword evidence="2 6" id="KW-0812">Transmembrane</keyword>
<feature type="transmembrane region" description="Helical" evidence="6">
    <location>
        <begin position="53"/>
        <end position="86"/>
    </location>
</feature>
<feature type="region of interest" description="Disordered" evidence="5">
    <location>
        <begin position="455"/>
        <end position="480"/>
    </location>
</feature>
<dbReference type="PANTHER" id="PTHR12570:SF9">
    <property type="entry name" value="MAGNESIUM TRANSPORTER NIPA8-RELATED"/>
    <property type="match status" value="1"/>
</dbReference>
<sequence>MASDSTWLLGLAFGLFGSIGVNTGNNLQSLGLHNLAKAHENDETKPPNTKSKLWVIGTALFILASLANFAAFAFAPAALLASLEATQFATNILFGRFILGSYVSPRMYLGTFLVITATIGVVLSFAFADTPEIEYEVEDVLNCFISTKYIVFIVFMIGLAIFLHLSTNWLRAQNVLNKKSGVAKSGEDWKMTFEPVCYAAFSAIFGTQAVVQAKCLALLLSADGAFSHWLIYVTLVGWLSFVFVWLTRMNDALGMYSALFIIPLLQANYILLAIINGGIFFDEFRAFKAGHWVVFALGLVGIFIGLYYLRPEVGDDHEIDSQIEAEEKTAFIASQEQREEQKGDKGRKSAIRRKSSIGGIPLPPAGMQRKKTRASVYLPPSEQEALYTEGGDDQKIQMKRRASKLGIEKRDSQGDSTNQPKVKKMVKKIQMKRISLASSYTQAHLMDVRLTERMTTSNKPRVESIVEMGGGEDSDEDNFL</sequence>
<protein>
    <recommendedName>
        <fullName evidence="9">Magnesium transporter</fullName>
    </recommendedName>
</protein>
<comment type="caution">
    <text evidence="7">The sequence shown here is derived from an EMBL/GenBank/DDBJ whole genome shotgun (WGS) entry which is preliminary data.</text>
</comment>
<comment type="subcellular location">
    <subcellularLocation>
        <location evidence="1">Membrane</location>
        <topology evidence="1">Multi-pass membrane protein</topology>
    </subcellularLocation>
</comment>
<name>A0A9W7BBV5_9STRA</name>
<dbReference type="GO" id="GO:0016020">
    <property type="term" value="C:membrane"/>
    <property type="evidence" value="ECO:0007669"/>
    <property type="project" value="UniProtKB-SubCell"/>
</dbReference>
<dbReference type="PANTHER" id="PTHR12570">
    <property type="match status" value="1"/>
</dbReference>
<dbReference type="Pfam" id="PF05653">
    <property type="entry name" value="Mg_trans_NIPA"/>
    <property type="match status" value="1"/>
</dbReference>
<dbReference type="GO" id="GO:0015095">
    <property type="term" value="F:magnesium ion transmembrane transporter activity"/>
    <property type="evidence" value="ECO:0007669"/>
    <property type="project" value="InterPro"/>
</dbReference>
<proteinExistence type="predicted"/>
<evidence type="ECO:0000256" key="4">
    <source>
        <dbReference type="ARBA" id="ARBA00023136"/>
    </source>
</evidence>
<feature type="transmembrane region" description="Helical" evidence="6">
    <location>
        <begin position="148"/>
        <end position="170"/>
    </location>
</feature>
<feature type="region of interest" description="Disordered" evidence="5">
    <location>
        <begin position="333"/>
        <end position="374"/>
    </location>
</feature>
<dbReference type="SUPFAM" id="SSF103481">
    <property type="entry name" value="Multidrug resistance efflux transporter EmrE"/>
    <property type="match status" value="1"/>
</dbReference>
<feature type="compositionally biased region" description="Basic and acidic residues" evidence="5">
    <location>
        <begin position="336"/>
        <end position="347"/>
    </location>
</feature>
<feature type="transmembrane region" description="Helical" evidence="6">
    <location>
        <begin position="258"/>
        <end position="280"/>
    </location>
</feature>
<evidence type="ECO:0000256" key="2">
    <source>
        <dbReference type="ARBA" id="ARBA00022692"/>
    </source>
</evidence>
<organism evidence="7 8">
    <name type="scientific">Triparma laevis f. inornata</name>
    <dbReference type="NCBI Taxonomy" id="1714386"/>
    <lineage>
        <taxon>Eukaryota</taxon>
        <taxon>Sar</taxon>
        <taxon>Stramenopiles</taxon>
        <taxon>Ochrophyta</taxon>
        <taxon>Bolidophyceae</taxon>
        <taxon>Parmales</taxon>
        <taxon>Triparmaceae</taxon>
        <taxon>Triparma</taxon>
    </lineage>
</organism>
<reference evidence="8" key="1">
    <citation type="journal article" date="2023" name="Commun. Biol.">
        <title>Genome analysis of Parmales, the sister group of diatoms, reveals the evolutionary specialization of diatoms from phago-mixotrophs to photoautotrophs.</title>
        <authorList>
            <person name="Ban H."/>
            <person name="Sato S."/>
            <person name="Yoshikawa S."/>
            <person name="Yamada K."/>
            <person name="Nakamura Y."/>
            <person name="Ichinomiya M."/>
            <person name="Sato N."/>
            <person name="Blanc-Mathieu R."/>
            <person name="Endo H."/>
            <person name="Kuwata A."/>
            <person name="Ogata H."/>
        </authorList>
    </citation>
    <scope>NUCLEOTIDE SEQUENCE [LARGE SCALE GENOMIC DNA]</scope>
</reference>
<keyword evidence="4 6" id="KW-0472">Membrane</keyword>
<evidence type="ECO:0000313" key="8">
    <source>
        <dbReference type="Proteomes" id="UP001162640"/>
    </source>
</evidence>
<feature type="transmembrane region" description="Helical" evidence="6">
    <location>
        <begin position="292"/>
        <end position="309"/>
    </location>
</feature>
<dbReference type="AlphaFoldDB" id="A0A9W7BBV5"/>
<evidence type="ECO:0008006" key="9">
    <source>
        <dbReference type="Google" id="ProtNLM"/>
    </source>
</evidence>
<evidence type="ECO:0000256" key="6">
    <source>
        <dbReference type="SAM" id="Phobius"/>
    </source>
</evidence>
<evidence type="ECO:0000256" key="5">
    <source>
        <dbReference type="SAM" id="MobiDB-lite"/>
    </source>
</evidence>